<organism evidence="4 6">
    <name type="scientific">Bacillus thuringiensis</name>
    <dbReference type="NCBI Taxonomy" id="1428"/>
    <lineage>
        <taxon>Bacteria</taxon>
        <taxon>Bacillati</taxon>
        <taxon>Bacillota</taxon>
        <taxon>Bacilli</taxon>
        <taxon>Bacillales</taxon>
        <taxon>Bacillaceae</taxon>
        <taxon>Bacillus</taxon>
        <taxon>Bacillus cereus group</taxon>
    </lineage>
</organism>
<dbReference type="Gene3D" id="3.40.50.12710">
    <property type="match status" value="1"/>
</dbReference>
<evidence type="ECO:0000313" key="3">
    <source>
        <dbReference type="EMBL" id="AJG77122.1"/>
    </source>
</evidence>
<dbReference type="InterPro" id="IPR029063">
    <property type="entry name" value="SAM-dependent_MTases_sf"/>
</dbReference>
<dbReference type="RefSeq" id="WP_000525117.1">
    <property type="nucleotide sequence ID" value="NZ_CP009335.1"/>
</dbReference>
<dbReference type="InterPro" id="IPR038375">
    <property type="entry name" value="NDUFAF7_sf"/>
</dbReference>
<evidence type="ECO:0000313" key="5">
    <source>
        <dbReference type="Proteomes" id="UP000031876"/>
    </source>
</evidence>
<evidence type="ECO:0000256" key="2">
    <source>
        <dbReference type="ARBA" id="ARBA00022679"/>
    </source>
</evidence>
<gene>
    <name evidence="3" type="ORF">BF38_17</name>
    <name evidence="4" type="ORF">FOC89_07855</name>
</gene>
<reference evidence="3 5" key="1">
    <citation type="journal article" date="2015" name="Genome Announc.">
        <title>Complete genome sequences for 35 biothreat assay-relevant bacillus species.</title>
        <authorList>
            <person name="Johnson S.L."/>
            <person name="Daligault H.E."/>
            <person name="Davenport K.W."/>
            <person name="Jaissle J."/>
            <person name="Frey K.G."/>
            <person name="Ladner J.T."/>
            <person name="Broomall S.M."/>
            <person name="Bishop-Lilly K.A."/>
            <person name="Bruce D.C."/>
            <person name="Gibbons H.S."/>
            <person name="Coyne S.R."/>
            <person name="Lo C.C."/>
            <person name="Meincke L."/>
            <person name="Munk A.C."/>
            <person name="Koroleva G.I."/>
            <person name="Rosenzweig C.N."/>
            <person name="Palacios G.F."/>
            <person name="Redden C.L."/>
            <person name="Minogue T.D."/>
            <person name="Chain P.S."/>
        </authorList>
    </citation>
    <scope>NUCLEOTIDE SEQUENCE [LARGE SCALE GENOMIC DNA]</scope>
    <source>
        <strain evidence="3 5">HD1011</strain>
    </source>
</reference>
<dbReference type="InterPro" id="IPR003788">
    <property type="entry name" value="NDUFAF7"/>
</dbReference>
<dbReference type="Proteomes" id="UP000031876">
    <property type="component" value="Chromosome"/>
</dbReference>
<name>A0A0B5NUJ9_BACTU</name>
<dbReference type="GO" id="GO:0032259">
    <property type="term" value="P:methylation"/>
    <property type="evidence" value="ECO:0007669"/>
    <property type="project" value="UniProtKB-KW"/>
</dbReference>
<dbReference type="GO" id="GO:0035243">
    <property type="term" value="F:protein-arginine omega-N symmetric methyltransferase activity"/>
    <property type="evidence" value="ECO:0007669"/>
    <property type="project" value="TreeGrafter"/>
</dbReference>
<evidence type="ECO:0000313" key="6">
    <source>
        <dbReference type="Proteomes" id="UP000501107"/>
    </source>
</evidence>
<proteinExistence type="predicted"/>
<dbReference type="EMBL" id="CP009335">
    <property type="protein sequence ID" value="AJG77122.1"/>
    <property type="molecule type" value="Genomic_DNA"/>
</dbReference>
<accession>A0A0B5NUJ9</accession>
<dbReference type="Pfam" id="PF02636">
    <property type="entry name" value="Methyltransf_28"/>
    <property type="match status" value="1"/>
</dbReference>
<dbReference type="PANTHER" id="PTHR12049:SF7">
    <property type="entry name" value="PROTEIN ARGININE METHYLTRANSFERASE NDUFAF7, MITOCHONDRIAL"/>
    <property type="match status" value="1"/>
</dbReference>
<dbReference type="KEGG" id="btw:BF38_17"/>
<dbReference type="AlphaFoldDB" id="A0A0B5NUJ9"/>
<dbReference type="Proteomes" id="UP000501107">
    <property type="component" value="Chromosome"/>
</dbReference>
<reference evidence="4 6" key="2">
    <citation type="submission" date="2020-05" db="EMBL/GenBank/DDBJ databases">
        <title>FDA dAtabase for Regulatory Grade micrObial Sequences (FDA-ARGOS): Supporting development and validation of Infectious Disease Dx tests.</title>
        <authorList>
            <person name="Nelson B."/>
            <person name="Plummer A."/>
            <person name="Tallon L."/>
            <person name="Sadzewicz L."/>
            <person name="Zhao X."/>
            <person name="Vavikolanu K."/>
            <person name="Mehta A."/>
            <person name="Aluvathingal J."/>
            <person name="Nadendla S."/>
            <person name="Myers T."/>
            <person name="Yan Y."/>
            <person name="Sichtig H."/>
        </authorList>
    </citation>
    <scope>NUCLEOTIDE SEQUENCE [LARGE SCALE GENOMIC DNA]</scope>
    <source>
        <strain evidence="4 6">FDAARGOS_795</strain>
    </source>
</reference>
<evidence type="ECO:0000256" key="1">
    <source>
        <dbReference type="ARBA" id="ARBA00022603"/>
    </source>
</evidence>
<keyword evidence="1 4" id="KW-0489">Methyltransferase</keyword>
<sequence length="370" mass="43270">MGMELILKEWMEKEKDYSISYSTYMKLALYAEEHGYYMKEREKIGRQGDFFTSSNVSSAFAKTFAKFFVRLVENGEVAPNICEIGGGTGRFAYDVLQEWKQLSPETFINLNYSMIEMSPFHRKLQQKSLCSFSNVSYYTSHSEMGESFEGILFSNELFDAFPVEVIEKRNGILYEVRVTYTEEGKLAEVCRPLHKRIGRYLLKYNIHLAEGQRFEVPIAMEEFIKEIAKWFQRGVCITVDYGYTKEEWMHPAHQEGSLRGYYEHKLIRNPLAHPGEMDLTTHIHWDELKEMFSLQGMNTVWHKKQSEFLLAAGILDQLTNHQDRNPFSETQKQNRAVRSMILNGGLGNAFDVVIHTKHMQQLHLDRYLKI</sequence>
<evidence type="ECO:0000313" key="4">
    <source>
        <dbReference type="EMBL" id="QKH23919.1"/>
    </source>
</evidence>
<dbReference type="EMBL" id="CP053980">
    <property type="protein sequence ID" value="QKH23919.1"/>
    <property type="molecule type" value="Genomic_DNA"/>
</dbReference>
<protein>
    <submittedName>
        <fullName evidence="3">S-adenosyl-L-methionine-dependent methyltransferase family protein</fullName>
    </submittedName>
    <submittedName>
        <fullName evidence="4">SAM-dependent methyltransferase</fullName>
    </submittedName>
</protein>
<dbReference type="SUPFAM" id="SSF53335">
    <property type="entry name" value="S-adenosyl-L-methionine-dependent methyltransferases"/>
    <property type="match status" value="1"/>
</dbReference>
<dbReference type="PANTHER" id="PTHR12049">
    <property type="entry name" value="PROTEIN ARGININE METHYLTRANSFERASE NDUFAF7, MITOCHONDRIAL"/>
    <property type="match status" value="1"/>
</dbReference>
<dbReference type="GeneID" id="45024139"/>
<keyword evidence="2 4" id="KW-0808">Transferase</keyword>